<dbReference type="OrthoDB" id="10251741at2759"/>
<dbReference type="Pfam" id="PF00400">
    <property type="entry name" value="WD40"/>
    <property type="match status" value="7"/>
</dbReference>
<dbReference type="AlphaFoldDB" id="A0A0D0AJ23"/>
<feature type="repeat" description="WD" evidence="3">
    <location>
        <begin position="14"/>
        <end position="55"/>
    </location>
</feature>
<dbReference type="InParanoid" id="A0A0D0AJ23"/>
<keyword evidence="6" id="KW-1185">Reference proteome</keyword>
<dbReference type="Gene3D" id="2.130.10.10">
    <property type="entry name" value="YVTN repeat-like/Quinoprotein amine dehydrogenase"/>
    <property type="match status" value="3"/>
</dbReference>
<dbReference type="InterPro" id="IPR036322">
    <property type="entry name" value="WD40_repeat_dom_sf"/>
</dbReference>
<feature type="compositionally biased region" description="Basic and acidic residues" evidence="4">
    <location>
        <begin position="569"/>
        <end position="582"/>
    </location>
</feature>
<organism evidence="5 6">
    <name type="scientific">Suillus luteus UH-Slu-Lm8-n1</name>
    <dbReference type="NCBI Taxonomy" id="930992"/>
    <lineage>
        <taxon>Eukaryota</taxon>
        <taxon>Fungi</taxon>
        <taxon>Dikarya</taxon>
        <taxon>Basidiomycota</taxon>
        <taxon>Agaricomycotina</taxon>
        <taxon>Agaricomycetes</taxon>
        <taxon>Agaricomycetidae</taxon>
        <taxon>Boletales</taxon>
        <taxon>Suillineae</taxon>
        <taxon>Suillaceae</taxon>
        <taxon>Suillus</taxon>
    </lineage>
</organism>
<dbReference type="PANTHER" id="PTHR22847">
    <property type="entry name" value="WD40 REPEAT PROTEIN"/>
    <property type="match status" value="1"/>
</dbReference>
<feature type="repeat" description="WD" evidence="3">
    <location>
        <begin position="102"/>
        <end position="143"/>
    </location>
</feature>
<dbReference type="PANTHER" id="PTHR22847:SF637">
    <property type="entry name" value="WD REPEAT DOMAIN 5B"/>
    <property type="match status" value="1"/>
</dbReference>
<evidence type="ECO:0000256" key="1">
    <source>
        <dbReference type="ARBA" id="ARBA00022574"/>
    </source>
</evidence>
<evidence type="ECO:0000256" key="3">
    <source>
        <dbReference type="PROSITE-ProRule" id="PRU00221"/>
    </source>
</evidence>
<sequence length="595" mass="65820">MSSATSTIAPRQTMQGHTGWVNGGVHLPNGRHIMTCSSDSSIRLWDLESGAQIEEDWRDPDENNVGLRSMALSPNGKIIASGSDDGKVRLWDVETTKVISKWTGHTHVVYALCWSADGERVASGSWDRTARVWDVKSGQTVLTIKTGHKLVYAVVYSPDGTKIATGGDEEKAVKIWDAKSGELLNTLKHRVCSLAWTSDGKKLISGSYRLVRIFDTATWQQTAILRGHTNFVYAISLFPNNRLLASASDDKTARLWNLDTNLPVGPPLPHEQDLPSVALSHDGKLLLTVCENKDAYIWDIHTILKEAGLEDLLSTESGQHSSRSSLSDKPFLRADATRGLGQFGDDERSPNFFNTSSPMGGAQPRSSLNAILPRISSLLGRFRPNNEVLHHSRPSGFRPLFDRLRSSIHRSTRENDIPDGPQQHSRPSGIHLNALFNRLTSLTHRTPPDNDAPDEPQQPSTSSQLDPHIDEEAQLPQHSRPSVAHLRALLSRLTSLTHRTPPDNDALDEPQQPSTSSRLDPRVLASRLFSHFPRSRLGTDAEEAEADPTTSSPRPGITDRLSSLFRSQPHMDEEIELPERPNHPRVVGAFNISVF</sequence>
<accession>A0A0D0AJ23</accession>
<evidence type="ECO:0008006" key="7">
    <source>
        <dbReference type="Google" id="ProtNLM"/>
    </source>
</evidence>
<keyword evidence="2" id="KW-0677">Repeat</keyword>
<gene>
    <name evidence="5" type="ORF">CY34DRAFT_809668</name>
</gene>
<dbReference type="InterPro" id="IPR019775">
    <property type="entry name" value="WD40_repeat_CS"/>
</dbReference>
<feature type="compositionally biased region" description="Polar residues" evidence="4">
    <location>
        <begin position="351"/>
        <end position="366"/>
    </location>
</feature>
<feature type="region of interest" description="Disordered" evidence="4">
    <location>
        <begin position="497"/>
        <end position="583"/>
    </location>
</feature>
<evidence type="ECO:0000256" key="2">
    <source>
        <dbReference type="ARBA" id="ARBA00022737"/>
    </source>
</evidence>
<protein>
    <recommendedName>
        <fullName evidence="7">WD40 repeat-like protein</fullName>
    </recommendedName>
</protein>
<dbReference type="PRINTS" id="PR00320">
    <property type="entry name" value="GPROTEINBRPT"/>
</dbReference>
<feature type="repeat" description="WD" evidence="3">
    <location>
        <begin position="144"/>
        <end position="186"/>
    </location>
</feature>
<dbReference type="InterPro" id="IPR001680">
    <property type="entry name" value="WD40_rpt"/>
</dbReference>
<dbReference type="STRING" id="930992.A0A0D0AJ23"/>
<feature type="region of interest" description="Disordered" evidence="4">
    <location>
        <begin position="339"/>
        <end position="366"/>
    </location>
</feature>
<dbReference type="HOGENOM" id="CLU_000288_57_37_1"/>
<dbReference type="EMBL" id="KN835409">
    <property type="protein sequence ID" value="KIK38129.1"/>
    <property type="molecule type" value="Genomic_DNA"/>
</dbReference>
<reference evidence="5 6" key="1">
    <citation type="submission" date="2014-04" db="EMBL/GenBank/DDBJ databases">
        <authorList>
            <consortium name="DOE Joint Genome Institute"/>
            <person name="Kuo A."/>
            <person name="Ruytinx J."/>
            <person name="Rineau F."/>
            <person name="Colpaert J."/>
            <person name="Kohler A."/>
            <person name="Nagy L.G."/>
            <person name="Floudas D."/>
            <person name="Copeland A."/>
            <person name="Barry K.W."/>
            <person name="Cichocki N."/>
            <person name="Veneault-Fourrey C."/>
            <person name="LaButti K."/>
            <person name="Lindquist E.A."/>
            <person name="Lipzen A."/>
            <person name="Lundell T."/>
            <person name="Morin E."/>
            <person name="Murat C."/>
            <person name="Sun H."/>
            <person name="Tunlid A."/>
            <person name="Henrissat B."/>
            <person name="Grigoriev I.V."/>
            <person name="Hibbett D.S."/>
            <person name="Martin F."/>
            <person name="Nordberg H.P."/>
            <person name="Cantor M.N."/>
            <person name="Hua S.X."/>
        </authorList>
    </citation>
    <scope>NUCLEOTIDE SEQUENCE [LARGE SCALE GENOMIC DNA]</scope>
    <source>
        <strain evidence="5 6">UH-Slu-Lm8-n1</strain>
    </source>
</reference>
<dbReference type="Proteomes" id="UP000054485">
    <property type="component" value="Unassembled WGS sequence"/>
</dbReference>
<evidence type="ECO:0000256" key="4">
    <source>
        <dbReference type="SAM" id="MobiDB-lite"/>
    </source>
</evidence>
<dbReference type="InterPro" id="IPR015943">
    <property type="entry name" value="WD40/YVTN_repeat-like_dom_sf"/>
</dbReference>
<name>A0A0D0AJ23_9AGAM</name>
<feature type="repeat" description="WD" evidence="3">
    <location>
        <begin position="60"/>
        <end position="101"/>
    </location>
</feature>
<dbReference type="PROSITE" id="PS00678">
    <property type="entry name" value="WD_REPEATS_1"/>
    <property type="match status" value="5"/>
</dbReference>
<dbReference type="GO" id="GO:1990234">
    <property type="term" value="C:transferase complex"/>
    <property type="evidence" value="ECO:0007669"/>
    <property type="project" value="UniProtKB-ARBA"/>
</dbReference>
<dbReference type="SMART" id="SM00320">
    <property type="entry name" value="WD40"/>
    <property type="match status" value="7"/>
</dbReference>
<feature type="region of interest" description="Disordered" evidence="4">
    <location>
        <begin position="442"/>
        <end position="465"/>
    </location>
</feature>
<proteinExistence type="predicted"/>
<feature type="repeat" description="WD" evidence="3">
    <location>
        <begin position="225"/>
        <end position="260"/>
    </location>
</feature>
<reference evidence="6" key="2">
    <citation type="submission" date="2015-01" db="EMBL/GenBank/DDBJ databases">
        <title>Evolutionary Origins and Diversification of the Mycorrhizal Mutualists.</title>
        <authorList>
            <consortium name="DOE Joint Genome Institute"/>
            <consortium name="Mycorrhizal Genomics Consortium"/>
            <person name="Kohler A."/>
            <person name="Kuo A."/>
            <person name="Nagy L.G."/>
            <person name="Floudas D."/>
            <person name="Copeland A."/>
            <person name="Barry K.W."/>
            <person name="Cichocki N."/>
            <person name="Veneault-Fourrey C."/>
            <person name="LaButti K."/>
            <person name="Lindquist E.A."/>
            <person name="Lipzen A."/>
            <person name="Lundell T."/>
            <person name="Morin E."/>
            <person name="Murat C."/>
            <person name="Riley R."/>
            <person name="Ohm R."/>
            <person name="Sun H."/>
            <person name="Tunlid A."/>
            <person name="Henrissat B."/>
            <person name="Grigoriev I.V."/>
            <person name="Hibbett D.S."/>
            <person name="Martin F."/>
        </authorList>
    </citation>
    <scope>NUCLEOTIDE SEQUENCE [LARGE SCALE GENOMIC DNA]</scope>
    <source>
        <strain evidence="6">UH-Slu-Lm8-n1</strain>
    </source>
</reference>
<dbReference type="PROSITE" id="PS50082">
    <property type="entry name" value="WD_REPEATS_2"/>
    <property type="match status" value="5"/>
</dbReference>
<evidence type="ECO:0000313" key="5">
    <source>
        <dbReference type="EMBL" id="KIK38129.1"/>
    </source>
</evidence>
<keyword evidence="1 3" id="KW-0853">WD repeat</keyword>
<evidence type="ECO:0000313" key="6">
    <source>
        <dbReference type="Proteomes" id="UP000054485"/>
    </source>
</evidence>
<dbReference type="InterPro" id="IPR020472">
    <property type="entry name" value="WD40_PAC1"/>
</dbReference>
<dbReference type="PROSITE" id="PS50294">
    <property type="entry name" value="WD_REPEATS_REGION"/>
    <property type="match status" value="4"/>
</dbReference>
<dbReference type="SUPFAM" id="SSF50978">
    <property type="entry name" value="WD40 repeat-like"/>
    <property type="match status" value="1"/>
</dbReference>
<dbReference type="CDD" id="cd00200">
    <property type="entry name" value="WD40"/>
    <property type="match status" value="1"/>
</dbReference>